<dbReference type="eggNOG" id="COG2764">
    <property type="taxonomic scope" value="Bacteria"/>
</dbReference>
<dbReference type="HOGENOM" id="CLU_046006_15_2_9"/>
<reference evidence="2 4" key="1">
    <citation type="submission" date="2013-02" db="EMBL/GenBank/DDBJ databases">
        <title>The Genome Sequence of Enterococcus gilvus ATCC BAA-350.</title>
        <authorList>
            <consortium name="The Broad Institute Genome Sequencing Platform"/>
            <consortium name="The Broad Institute Genome Sequencing Center for Infectious Disease"/>
            <person name="Earl A.M."/>
            <person name="Gilmore M.S."/>
            <person name="Lebreton F."/>
            <person name="Walker B."/>
            <person name="Young S.K."/>
            <person name="Zeng Q."/>
            <person name="Gargeya S."/>
            <person name="Fitzgerald M."/>
            <person name="Haas B."/>
            <person name="Abouelleil A."/>
            <person name="Alvarado L."/>
            <person name="Arachchi H.M."/>
            <person name="Berlin A.M."/>
            <person name="Chapman S.B."/>
            <person name="Dewar J."/>
            <person name="Goldberg J."/>
            <person name="Griggs A."/>
            <person name="Gujja S."/>
            <person name="Hansen M."/>
            <person name="Howarth C."/>
            <person name="Imamovic A."/>
            <person name="Larimer J."/>
            <person name="McCowan C."/>
            <person name="Murphy C."/>
            <person name="Neiman D."/>
            <person name="Pearson M."/>
            <person name="Priest M."/>
            <person name="Roberts A."/>
            <person name="Saif S."/>
            <person name="Shea T."/>
            <person name="Sisk P."/>
            <person name="Sykes S."/>
            <person name="Wortman J."/>
            <person name="Nusbaum C."/>
            <person name="Birren B."/>
        </authorList>
    </citation>
    <scope>NUCLEOTIDE SEQUENCE [LARGE SCALE GENOMIC DNA]</scope>
    <source>
        <strain evidence="2 4">ATCC BAA-350</strain>
    </source>
</reference>
<comment type="caution">
    <text evidence="2">The sequence shown here is derived from an EMBL/GenBank/DDBJ whole genome shotgun (WGS) entry which is preliminary data.</text>
</comment>
<dbReference type="OrthoDB" id="9795618at2"/>
<dbReference type="PATRIC" id="fig|1158614.3.peg.3190"/>
<evidence type="ECO:0000259" key="1">
    <source>
        <dbReference type="PROSITE" id="PS51819"/>
    </source>
</evidence>
<evidence type="ECO:0000313" key="3">
    <source>
        <dbReference type="EMBL" id="EOW81467.1"/>
    </source>
</evidence>
<reference evidence="3 5" key="2">
    <citation type="submission" date="2013-03" db="EMBL/GenBank/DDBJ databases">
        <title>The Genome Sequence of Enterococcus gilvus ATCC BAA-350 (PacBio/Illumina hybrid assembly).</title>
        <authorList>
            <consortium name="The Broad Institute Genomics Platform"/>
            <consortium name="The Broad Institute Genome Sequencing Center for Infectious Disease"/>
            <person name="Earl A."/>
            <person name="Russ C."/>
            <person name="Gilmore M."/>
            <person name="Surin D."/>
            <person name="Walker B."/>
            <person name="Young S."/>
            <person name="Zeng Q."/>
            <person name="Gargeya S."/>
            <person name="Fitzgerald M."/>
            <person name="Haas B."/>
            <person name="Abouelleil A."/>
            <person name="Allen A.W."/>
            <person name="Alvarado L."/>
            <person name="Arachchi H.M."/>
            <person name="Berlin A.M."/>
            <person name="Chapman S.B."/>
            <person name="Gainer-Dewar J."/>
            <person name="Goldberg J."/>
            <person name="Griggs A."/>
            <person name="Gujja S."/>
            <person name="Hansen M."/>
            <person name="Howarth C."/>
            <person name="Imamovic A."/>
            <person name="Ireland A."/>
            <person name="Larimer J."/>
            <person name="McCowan C."/>
            <person name="Murphy C."/>
            <person name="Pearson M."/>
            <person name="Poon T.W."/>
            <person name="Priest M."/>
            <person name="Roberts A."/>
            <person name="Saif S."/>
            <person name="Shea T."/>
            <person name="Sisk P."/>
            <person name="Sykes S."/>
            <person name="Wortman J."/>
            <person name="Nusbaum C."/>
            <person name="Birren B."/>
        </authorList>
    </citation>
    <scope>NUCLEOTIDE SEQUENCE [LARGE SCALE GENOMIC DNA]</scope>
    <source>
        <strain evidence="3 5">ATCC BAA-350</strain>
    </source>
</reference>
<evidence type="ECO:0000313" key="5">
    <source>
        <dbReference type="Proteomes" id="UP000014160"/>
    </source>
</evidence>
<dbReference type="Proteomes" id="UP000014160">
    <property type="component" value="Unassembled WGS sequence"/>
</dbReference>
<proteinExistence type="predicted"/>
<dbReference type="EMBL" id="ASWH01000001">
    <property type="protein sequence ID" value="EOW81467.1"/>
    <property type="molecule type" value="Genomic_DNA"/>
</dbReference>
<evidence type="ECO:0000313" key="2">
    <source>
        <dbReference type="EMBL" id="EOI54373.1"/>
    </source>
</evidence>
<dbReference type="Gene3D" id="3.10.180.10">
    <property type="entry name" value="2,3-Dihydroxybiphenyl 1,2-Dioxygenase, domain 1"/>
    <property type="match status" value="1"/>
</dbReference>
<dbReference type="EMBL" id="AJDQ01000010">
    <property type="protein sequence ID" value="EOI54373.1"/>
    <property type="molecule type" value="Genomic_DNA"/>
</dbReference>
<evidence type="ECO:0000313" key="4">
    <source>
        <dbReference type="Proteomes" id="UP000013750"/>
    </source>
</evidence>
<keyword evidence="5" id="KW-1185">Reference proteome</keyword>
<dbReference type="InterPro" id="IPR029068">
    <property type="entry name" value="Glyas_Bleomycin-R_OHBP_Dase"/>
</dbReference>
<gene>
    <name evidence="3" type="ORF">I592_00762</name>
    <name evidence="2" type="ORF">UKC_03199</name>
</gene>
<dbReference type="Pfam" id="PF00903">
    <property type="entry name" value="Glyoxalase"/>
    <property type="match status" value="1"/>
</dbReference>
<dbReference type="SUPFAM" id="SSF54593">
    <property type="entry name" value="Glyoxalase/Bleomycin resistance protein/Dihydroxybiphenyl dioxygenase"/>
    <property type="match status" value="1"/>
</dbReference>
<dbReference type="PROSITE" id="PS51819">
    <property type="entry name" value="VOC"/>
    <property type="match status" value="1"/>
</dbReference>
<dbReference type="RefSeq" id="WP_010781557.1">
    <property type="nucleotide sequence ID" value="NZ_ASWH01000001.1"/>
</dbReference>
<sequence>MYKNITTNLMVANVETSITFYQDTLGLEVVASVPADDQSLQFAILSKEELTLMLQEKNNLIEEYPILTTEKITPSITLYITVENFEDFYKTIEQNYPIYKTPHKTFYGAMEFAIADPDGYVLTFTEYKEG</sequence>
<name>R2XIG3_9ENTE</name>
<protein>
    <recommendedName>
        <fullName evidence="1">VOC domain-containing protein</fullName>
    </recommendedName>
</protein>
<dbReference type="Proteomes" id="UP000013750">
    <property type="component" value="Unassembled WGS sequence"/>
</dbReference>
<organism evidence="2 4">
    <name type="scientific">Enterococcus gilvus ATCC BAA-350</name>
    <dbReference type="NCBI Taxonomy" id="1158614"/>
    <lineage>
        <taxon>Bacteria</taxon>
        <taxon>Bacillati</taxon>
        <taxon>Bacillota</taxon>
        <taxon>Bacilli</taxon>
        <taxon>Lactobacillales</taxon>
        <taxon>Enterococcaceae</taxon>
        <taxon>Enterococcus</taxon>
    </lineage>
</organism>
<dbReference type="AlphaFoldDB" id="R2XIG3"/>
<accession>R2XIG3</accession>
<dbReference type="InterPro" id="IPR004360">
    <property type="entry name" value="Glyas_Fos-R_dOase_dom"/>
</dbReference>
<feature type="domain" description="VOC" evidence="1">
    <location>
        <begin position="1"/>
        <end position="127"/>
    </location>
</feature>
<dbReference type="InterPro" id="IPR037523">
    <property type="entry name" value="VOC_core"/>
</dbReference>